<feature type="compositionally biased region" description="Acidic residues" evidence="1">
    <location>
        <begin position="321"/>
        <end position="330"/>
    </location>
</feature>
<feature type="region of interest" description="Disordered" evidence="1">
    <location>
        <begin position="298"/>
        <end position="330"/>
    </location>
</feature>
<evidence type="ECO:0000313" key="2">
    <source>
        <dbReference type="EMBL" id="KRZ13590.1"/>
    </source>
</evidence>
<feature type="compositionally biased region" description="Polar residues" evidence="1">
    <location>
        <begin position="298"/>
        <end position="315"/>
    </location>
</feature>
<organism evidence="2 3">
    <name type="scientific">Trichinella zimbabwensis</name>
    <dbReference type="NCBI Taxonomy" id="268475"/>
    <lineage>
        <taxon>Eukaryota</taxon>
        <taxon>Metazoa</taxon>
        <taxon>Ecdysozoa</taxon>
        <taxon>Nematoda</taxon>
        <taxon>Enoplea</taxon>
        <taxon>Dorylaimia</taxon>
        <taxon>Trichinellida</taxon>
        <taxon>Trichinellidae</taxon>
        <taxon>Trichinella</taxon>
    </lineage>
</organism>
<protein>
    <submittedName>
        <fullName evidence="2">Uncharacterized protein</fullName>
    </submittedName>
</protein>
<dbReference type="AlphaFoldDB" id="A0A0V1HSU4"/>
<accession>A0A0V1HSU4</accession>
<proteinExistence type="predicted"/>
<feature type="compositionally biased region" description="Basic and acidic residues" evidence="1">
    <location>
        <begin position="26"/>
        <end position="40"/>
    </location>
</feature>
<comment type="caution">
    <text evidence="2">The sequence shown here is derived from an EMBL/GenBank/DDBJ whole genome shotgun (WGS) entry which is preliminary data.</text>
</comment>
<feature type="compositionally biased region" description="Basic and acidic residues" evidence="1">
    <location>
        <begin position="1"/>
        <end position="16"/>
    </location>
</feature>
<dbReference type="Proteomes" id="UP000055024">
    <property type="component" value="Unassembled WGS sequence"/>
</dbReference>
<evidence type="ECO:0000313" key="3">
    <source>
        <dbReference type="Proteomes" id="UP000055024"/>
    </source>
</evidence>
<keyword evidence="3" id="KW-1185">Reference proteome</keyword>
<reference evidence="2 3" key="1">
    <citation type="submission" date="2015-01" db="EMBL/GenBank/DDBJ databases">
        <title>Evolution of Trichinella species and genotypes.</title>
        <authorList>
            <person name="Korhonen P.K."/>
            <person name="Edoardo P."/>
            <person name="Giuseppe L.R."/>
            <person name="Gasser R.B."/>
        </authorList>
    </citation>
    <scope>NUCLEOTIDE SEQUENCE [LARGE SCALE GENOMIC DNA]</scope>
    <source>
        <strain evidence="2">ISS1029</strain>
    </source>
</reference>
<evidence type="ECO:0000256" key="1">
    <source>
        <dbReference type="SAM" id="MobiDB-lite"/>
    </source>
</evidence>
<feature type="region of interest" description="Disordered" evidence="1">
    <location>
        <begin position="1"/>
        <end position="112"/>
    </location>
</feature>
<name>A0A0V1HSU4_9BILA</name>
<feature type="compositionally biased region" description="Polar residues" evidence="1">
    <location>
        <begin position="95"/>
        <end position="108"/>
    </location>
</feature>
<dbReference type="EMBL" id="JYDP01000031">
    <property type="protein sequence ID" value="KRZ13590.1"/>
    <property type="molecule type" value="Genomic_DNA"/>
</dbReference>
<gene>
    <name evidence="2" type="ORF">T11_14373</name>
</gene>
<feature type="compositionally biased region" description="Basic and acidic residues" evidence="1">
    <location>
        <begin position="55"/>
        <end position="88"/>
    </location>
</feature>
<dbReference type="OrthoDB" id="5920273at2759"/>
<sequence length="330" mass="36590">MKDNRKISDSNPEKATLENNQLAGTEMKHQPNEGGHEEAKSASGEVGFPEAPRSINEKVHEESLSIEADNPRSRDVEEAKSSSRKVGDLEAPNLSEKTAFQQSSSITADGTKDIDIVEEEDLELEKLLEPLKFAHRCSDSSKREKEMRNVAEEVAIVEVHSWEKETICGKASSSDSGCQQLKDDTNVFRALEEIGIFENLHFHKEKVLAPSVFADAFSESSKSDDNWSCASDELGILGRSYSSTVIPGESPPSCGEWYEELSGDDSAATLRYLKLPQWQNKIDDRDFDEDSYLGFNSEASRTNEEASSAAENFQCGTAEIWSEDNASEPY</sequence>